<dbReference type="Pfam" id="PF00550">
    <property type="entry name" value="PP-binding"/>
    <property type="match status" value="1"/>
</dbReference>
<dbReference type="EMBL" id="CP018047">
    <property type="protein sequence ID" value="AQU65067.1"/>
    <property type="molecule type" value="Genomic_DNA"/>
</dbReference>
<keyword evidence="1" id="KW-0596">Phosphopantetheine</keyword>
<feature type="domain" description="Carrier" evidence="3">
    <location>
        <begin position="2"/>
        <end position="77"/>
    </location>
</feature>
<sequence>METALERVREIVVYVLPEIQADITAGDRLEADLGIDSLSLVEILVQVEKRFFLTLDDSEMIDVESVQDILDIIQRREAVAGV</sequence>
<dbReference type="PROSITE" id="PS50075">
    <property type="entry name" value="CARRIER"/>
    <property type="match status" value="1"/>
</dbReference>
<proteinExistence type="predicted"/>
<dbReference type="Proteomes" id="UP000189677">
    <property type="component" value="Chromosome"/>
</dbReference>
<dbReference type="OrthoDB" id="9804551at2"/>
<evidence type="ECO:0000259" key="3">
    <source>
        <dbReference type="PROSITE" id="PS50075"/>
    </source>
</evidence>
<dbReference type="InterPro" id="IPR009081">
    <property type="entry name" value="PP-bd_ACP"/>
</dbReference>
<dbReference type="SUPFAM" id="SSF47336">
    <property type="entry name" value="ACP-like"/>
    <property type="match status" value="1"/>
</dbReference>
<dbReference type="Gene3D" id="1.10.1200.10">
    <property type="entry name" value="ACP-like"/>
    <property type="match status" value="1"/>
</dbReference>
<dbReference type="InterPro" id="IPR006162">
    <property type="entry name" value="Ppantetheine_attach_site"/>
</dbReference>
<dbReference type="KEGG" id="snw:BBN63_01105"/>
<keyword evidence="5" id="KW-1185">Reference proteome</keyword>
<evidence type="ECO:0000256" key="1">
    <source>
        <dbReference type="ARBA" id="ARBA00022450"/>
    </source>
</evidence>
<keyword evidence="2" id="KW-0597">Phosphoprotein</keyword>
<organism evidence="4 5">
    <name type="scientific">Streptomyces niveus</name>
    <name type="common">Streptomyces spheroides</name>
    <dbReference type="NCBI Taxonomy" id="193462"/>
    <lineage>
        <taxon>Bacteria</taxon>
        <taxon>Bacillati</taxon>
        <taxon>Actinomycetota</taxon>
        <taxon>Actinomycetes</taxon>
        <taxon>Kitasatosporales</taxon>
        <taxon>Streptomycetaceae</taxon>
        <taxon>Streptomyces</taxon>
    </lineage>
</organism>
<protein>
    <recommendedName>
        <fullName evidence="3">Carrier domain-containing protein</fullName>
    </recommendedName>
</protein>
<dbReference type="PROSITE" id="PS00012">
    <property type="entry name" value="PHOSPHOPANTETHEINE"/>
    <property type="match status" value="1"/>
</dbReference>
<evidence type="ECO:0000313" key="4">
    <source>
        <dbReference type="EMBL" id="AQU65067.1"/>
    </source>
</evidence>
<dbReference type="AlphaFoldDB" id="A0A1U9QLL1"/>
<dbReference type="InterPro" id="IPR036736">
    <property type="entry name" value="ACP-like_sf"/>
</dbReference>
<accession>A0A1U9QLL1</accession>
<dbReference type="RefSeq" id="WP_078073549.1">
    <property type="nucleotide sequence ID" value="NZ_CP018047.1"/>
</dbReference>
<evidence type="ECO:0000313" key="5">
    <source>
        <dbReference type="Proteomes" id="UP000189677"/>
    </source>
</evidence>
<name>A0A1U9QLL1_STRNV</name>
<reference evidence="4 5" key="1">
    <citation type="submission" date="2016-11" db="EMBL/GenBank/DDBJ databases">
        <title>Complete genome sequence of Streptomyces niveus SCSIO 3406.</title>
        <authorList>
            <person name="Zhu Q."/>
            <person name="Cheng W."/>
            <person name="Song Y."/>
            <person name="Li Q."/>
            <person name="Ju J."/>
        </authorList>
    </citation>
    <scope>NUCLEOTIDE SEQUENCE [LARGE SCALE GENOMIC DNA]</scope>
    <source>
        <strain evidence="4 5">SCSIO 3406</strain>
    </source>
</reference>
<gene>
    <name evidence="4" type="ORF">BBN63_01105</name>
</gene>
<evidence type="ECO:0000256" key="2">
    <source>
        <dbReference type="ARBA" id="ARBA00022553"/>
    </source>
</evidence>